<evidence type="ECO:0000313" key="2">
    <source>
        <dbReference type="EMBL" id="PWZ02576.1"/>
    </source>
</evidence>
<sequence>MSKYLGAPWSDGQDFSNTGRERLSFGTLPHPLRTHSSRSGSGKHDRAAKALPKSTTALISALGIDHHEPPERLESSSGSRMSDSSARAKLSAASDDLNSSDEHLEELQRSWPDPYNPALRLRRTPIRTSAETHSSPLLPAHSLASDFTRSSSASRPQILSGLPSAYDHHRKFQAQPEVPAQPIAWPKVMNFDSVQSNSSIPAALRLRYSPSFSLGTPLNTSVEPALQTGDSLRFRSFSRSRASSSNDSYGGSGRSSADHGSTSYDLSRFGSATGHSPGRSGHSAQTSVTSLGSLAMRMDHGPAAASTYGTPPSKYGSRAKHVDGSPLRIRTSSETSTVENFSTWAASVFGPSQAPPLSPIASINRESSYTGSLSASLNQARPAGVTVLDHSIKSNEPHFSTFEAMEYLEPYSGCEAIFLPRPRLRAHSISSSRAARDSDNVHEKNRESRGKRGVSEARIAAQQMPADQSGLTSPLTPPEADVFAPPRKMPTGFVVTPPSPSEADHQSQPNEQDMLRDLDPWIAVDQGRELERERQIWRQEYHASFGAHSSLRRGLSQKARSHSALQSLFVADEGNARLRTKNSAGFLSCLSLPDTEAPTQRGTEEEKLRKGPSLRNARSSPNLRQSSVRYRHGPSASSSDAMCSSLGWCTPPTRNRGLWPCDAKHASSEIGSSHADPSLTNRRERAVQTQIGGVAQVKDTKALGRALSESRTLVTEEPVVIGKKKVDNAALPKRPKSPGTTQAIGIALSPTRTDFARSSEESVMRAPLQAYKVASNTEETRAQLGSAWTLYAQAGKRASVTLQRSSTSADSAIGSVERVAPFISRPDQLQVLSDVHPGSPTPDSPSLPVPLRARRSPAIRAGGLETADIGSTSTGASRLHGLWGFRHEEELPRAMTGSDMFTSVYRGRSMSEHSSRSQTSEAALESSANSLGASEIRFGATQHAYSQEESSCSSSEALHSVEDDSPNRSAENDSRSRNHRSVEPTVNIGQTPARQLMPTVNLREVTSDDEVPKKSSSWGSSLDGSLGSTDTASATEIWNANNVNLDELFFRPPPQY</sequence>
<feature type="region of interest" description="Disordered" evidence="1">
    <location>
        <begin position="301"/>
        <end position="321"/>
    </location>
</feature>
<reference evidence="2 3" key="1">
    <citation type="journal article" date="2018" name="Mol. Biol. Evol.">
        <title>Broad Genomic Sampling Reveals a Smut Pathogenic Ancestry of the Fungal Clade Ustilaginomycotina.</title>
        <authorList>
            <person name="Kijpornyongpan T."/>
            <person name="Mondo S.J."/>
            <person name="Barry K."/>
            <person name="Sandor L."/>
            <person name="Lee J."/>
            <person name="Lipzen A."/>
            <person name="Pangilinan J."/>
            <person name="LaButti K."/>
            <person name="Hainaut M."/>
            <person name="Henrissat B."/>
            <person name="Grigoriev I.V."/>
            <person name="Spatafora J.W."/>
            <person name="Aime M.C."/>
        </authorList>
    </citation>
    <scope>NUCLEOTIDE SEQUENCE [LARGE SCALE GENOMIC DNA]</scope>
    <source>
        <strain evidence="2 3">MCA 3645</strain>
    </source>
</reference>
<feature type="compositionally biased region" description="Polar residues" evidence="1">
    <location>
        <begin position="616"/>
        <end position="628"/>
    </location>
</feature>
<feature type="compositionally biased region" description="Low complexity" evidence="1">
    <location>
        <begin position="237"/>
        <end position="249"/>
    </location>
</feature>
<feature type="compositionally biased region" description="Basic and acidic residues" evidence="1">
    <location>
        <begin position="64"/>
        <end position="74"/>
    </location>
</feature>
<accession>A0A317XW95</accession>
<feature type="compositionally biased region" description="Low complexity" evidence="1">
    <location>
        <begin position="1015"/>
        <end position="1030"/>
    </location>
</feature>
<feature type="compositionally biased region" description="Low complexity" evidence="1">
    <location>
        <begin position="635"/>
        <end position="644"/>
    </location>
</feature>
<dbReference type="InParanoid" id="A0A317XW95"/>
<organism evidence="2 3">
    <name type="scientific">Testicularia cyperi</name>
    <dbReference type="NCBI Taxonomy" id="1882483"/>
    <lineage>
        <taxon>Eukaryota</taxon>
        <taxon>Fungi</taxon>
        <taxon>Dikarya</taxon>
        <taxon>Basidiomycota</taxon>
        <taxon>Ustilaginomycotina</taxon>
        <taxon>Ustilaginomycetes</taxon>
        <taxon>Ustilaginales</taxon>
        <taxon>Anthracoideaceae</taxon>
        <taxon>Testicularia</taxon>
    </lineage>
</organism>
<feature type="region of interest" description="Disordered" evidence="1">
    <location>
        <begin position="429"/>
        <end position="476"/>
    </location>
</feature>
<feature type="compositionally biased region" description="Low complexity" evidence="1">
    <location>
        <begin position="947"/>
        <end position="958"/>
    </location>
</feature>
<protein>
    <submittedName>
        <fullName evidence="2">Uncharacterized protein</fullName>
    </submittedName>
</protein>
<keyword evidence="3" id="KW-1185">Reference proteome</keyword>
<feature type="region of interest" description="Disordered" evidence="1">
    <location>
        <begin position="942"/>
        <end position="1030"/>
    </location>
</feature>
<name>A0A317XW95_9BASI</name>
<feature type="compositionally biased region" description="Basic and acidic residues" evidence="1">
    <location>
        <begin position="959"/>
        <end position="982"/>
    </location>
</feature>
<dbReference type="EMBL" id="KZ819188">
    <property type="protein sequence ID" value="PWZ02576.1"/>
    <property type="molecule type" value="Genomic_DNA"/>
</dbReference>
<dbReference type="Proteomes" id="UP000246740">
    <property type="component" value="Unassembled WGS sequence"/>
</dbReference>
<feature type="region of interest" description="Disordered" evidence="1">
    <location>
        <begin position="1"/>
        <end position="117"/>
    </location>
</feature>
<proteinExistence type="predicted"/>
<evidence type="ECO:0000313" key="3">
    <source>
        <dbReference type="Proteomes" id="UP000246740"/>
    </source>
</evidence>
<feature type="compositionally biased region" description="Low complexity" evidence="1">
    <location>
        <begin position="75"/>
        <end position="97"/>
    </location>
</feature>
<feature type="compositionally biased region" description="Polar residues" evidence="1">
    <location>
        <begin position="465"/>
        <end position="474"/>
    </location>
</feature>
<dbReference type="AlphaFoldDB" id="A0A317XW95"/>
<feature type="region of interest" description="Disordered" evidence="1">
    <location>
        <begin position="907"/>
        <end position="928"/>
    </location>
</feature>
<feature type="region of interest" description="Disordered" evidence="1">
    <location>
        <begin position="237"/>
        <end position="287"/>
    </location>
</feature>
<feature type="region of interest" description="Disordered" evidence="1">
    <location>
        <begin position="589"/>
        <end position="644"/>
    </location>
</feature>
<feature type="region of interest" description="Disordered" evidence="1">
    <location>
        <begin position="832"/>
        <end position="851"/>
    </location>
</feature>
<gene>
    <name evidence="2" type="ORF">BCV70DRAFT_2743</name>
</gene>
<feature type="compositionally biased region" description="Pro residues" evidence="1">
    <location>
        <begin position="839"/>
        <end position="848"/>
    </location>
</feature>
<evidence type="ECO:0000256" key="1">
    <source>
        <dbReference type="SAM" id="MobiDB-lite"/>
    </source>
</evidence>
<feature type="compositionally biased region" description="Basic and acidic residues" evidence="1">
    <location>
        <begin position="434"/>
        <end position="455"/>
    </location>
</feature>